<evidence type="ECO:0000313" key="1">
    <source>
        <dbReference type="EMBL" id="AKR17323.1"/>
    </source>
</evidence>
<dbReference type="GeneID" id="27429929"/>
<accession>A0A162GU53</accession>
<evidence type="ECO:0000313" key="2">
    <source>
        <dbReference type="Proteomes" id="UP000201861"/>
    </source>
</evidence>
<dbReference type="Pfam" id="PF03041">
    <property type="entry name" value="Baculo_LEF-2"/>
    <property type="match status" value="1"/>
</dbReference>
<dbReference type="RefSeq" id="YP_009250088.1">
    <property type="nucleotide sequence ID" value="NC_029997.2"/>
</dbReference>
<dbReference type="OrthoDB" id="19212at10239"/>
<gene>
    <name evidence="1" type="primary">lef-2</name>
</gene>
<dbReference type="EMBL" id="KR011717">
    <property type="protein sequence ID" value="AKR17323.1"/>
    <property type="molecule type" value="Genomic_DNA"/>
</dbReference>
<protein>
    <submittedName>
        <fullName evidence="1">LEF-2</fullName>
    </submittedName>
</protein>
<name>A0A162GU53_9ABAC</name>
<reference evidence="1" key="1">
    <citation type="submission" date="2017-04" db="EMBL/GenBank/DDBJ databases">
        <title>Complete genome sequence of Urbanus proteus nucleopolyhedrovirus (UrprNPV).</title>
        <authorList>
            <person name="Santos E.R."/>
            <person name="Melo F.L."/>
            <person name="Sosa-Gomez D.R."/>
            <person name="Ribeiro B.M."/>
            <person name="Ardisson-Araujo D.M.P."/>
        </authorList>
    </citation>
    <scope>NUCLEOTIDE SEQUENCE [LARGE SCALE GENOMIC DNA]</scope>
    <source>
        <strain evidence="1">Southern Brazil</strain>
    </source>
</reference>
<dbReference type="InterPro" id="IPR004283">
    <property type="entry name" value="Lef-2"/>
</dbReference>
<organism evidence="1 2">
    <name type="scientific">Urbanus proteus nucleopolyhedrovirus</name>
    <dbReference type="NCBI Taxonomy" id="1675866"/>
    <lineage>
        <taxon>Viruses</taxon>
        <taxon>Viruses incertae sedis</taxon>
        <taxon>Naldaviricetes</taxon>
        <taxon>Lefavirales</taxon>
        <taxon>Baculoviridae</taxon>
        <taxon>Alphabaculovirus</taxon>
        <taxon>Alphabaculovirus urprotei</taxon>
    </lineage>
</organism>
<proteinExistence type="predicted"/>
<sequence length="217" mass="24824">MASQTIAQTLVWNGQSNIDPKQNYWLCLDNFEHVNLTPYTSFNDGATMIKMSGVRLKYLINYINKHEECKRTNVNDHASKYAGKVNNCKNVCFKNIKTAKEAMCALRERLRLPPCVLNIINGILASPRGDMFDKRYVLNTYILNVVSCQKCDNVCISHVMQLLYNNETKCVKEFQSLLKKSENLSLHYKPPNCAKLLSKGICRRSSNCKGRNPICNF</sequence>
<dbReference type="Proteomes" id="UP000201861">
    <property type="component" value="Segment"/>
</dbReference>
<dbReference type="KEGG" id="vg:27429929"/>
<dbReference type="GO" id="GO:0019083">
    <property type="term" value="P:viral transcription"/>
    <property type="evidence" value="ECO:0007669"/>
    <property type="project" value="InterPro"/>
</dbReference>
<keyword evidence="2" id="KW-1185">Reference proteome</keyword>